<evidence type="ECO:0000313" key="13">
    <source>
        <dbReference type="EMBL" id="PQK09527.1"/>
    </source>
</evidence>
<protein>
    <recommendedName>
        <fullName evidence="15">P-loop containing nucleoside triphosphate hydrolase protein</fullName>
    </recommendedName>
</protein>
<dbReference type="InterPro" id="IPR003593">
    <property type="entry name" value="AAA+_ATPase"/>
</dbReference>
<dbReference type="SUPFAM" id="SSF52540">
    <property type="entry name" value="P-loop containing nucleoside triphosphate hydrolases"/>
    <property type="match status" value="2"/>
</dbReference>
<evidence type="ECO:0000256" key="1">
    <source>
        <dbReference type="ARBA" id="ARBA00004651"/>
    </source>
</evidence>
<keyword evidence="7 10" id="KW-1133">Transmembrane helix</keyword>
<keyword evidence="5" id="KW-0547">Nucleotide-binding</keyword>
<keyword evidence="3" id="KW-1003">Cell membrane</keyword>
<dbReference type="GO" id="GO:0140359">
    <property type="term" value="F:ABC-type transporter activity"/>
    <property type="evidence" value="ECO:0007669"/>
    <property type="project" value="InterPro"/>
</dbReference>
<dbReference type="Pfam" id="PF00005">
    <property type="entry name" value="ABC_tran"/>
    <property type="match status" value="1"/>
</dbReference>
<dbReference type="Gene3D" id="3.40.50.300">
    <property type="entry name" value="P-loop containing nucleotide triphosphate hydrolases"/>
    <property type="match status" value="3"/>
</dbReference>
<dbReference type="Gene3D" id="1.20.1560.10">
    <property type="entry name" value="ABC transporter type 1, transmembrane domain"/>
    <property type="match status" value="2"/>
</dbReference>
<dbReference type="PROSITE" id="PS50929">
    <property type="entry name" value="ABC_TM1F"/>
    <property type="match status" value="2"/>
</dbReference>
<feature type="transmembrane region" description="Helical" evidence="10">
    <location>
        <begin position="616"/>
        <end position="642"/>
    </location>
</feature>
<dbReference type="InterPro" id="IPR027417">
    <property type="entry name" value="P-loop_NTPase"/>
</dbReference>
<dbReference type="Pfam" id="PF00664">
    <property type="entry name" value="ABC_membrane"/>
    <property type="match status" value="1"/>
</dbReference>
<dbReference type="InterPro" id="IPR044726">
    <property type="entry name" value="ABCC_6TM_D2"/>
</dbReference>
<proteinExistence type="predicted"/>
<dbReference type="InterPro" id="IPR050173">
    <property type="entry name" value="ABC_transporter_C-like"/>
</dbReference>
<name>A0A2S7Y043_BEABA</name>
<dbReference type="InterPro" id="IPR011527">
    <property type="entry name" value="ABC1_TM_dom"/>
</dbReference>
<evidence type="ECO:0000313" key="14">
    <source>
        <dbReference type="Proteomes" id="UP000237441"/>
    </source>
</evidence>
<dbReference type="PANTHER" id="PTHR24223:SF345">
    <property type="entry name" value="ABC MULTIDRUG TRANSPORTER (EUROFUNG)"/>
    <property type="match status" value="1"/>
</dbReference>
<dbReference type="PANTHER" id="PTHR24223">
    <property type="entry name" value="ATP-BINDING CASSETTE SUB-FAMILY C"/>
    <property type="match status" value="1"/>
</dbReference>
<sequence length="1060" mass="117239">MPSLDKPLDAMKIRNAMQQEWERKKNSQSRHALMRALLKSSWRPNIYVFIPRLLFTMLRCCQPLLISRAIIFFSEELSPFENRNEAFCLLLFTFIIHTGMPVCNGVYVRSLARVNLVERMALVGVIYNDCLTVKDGTFDESAAVALMSNDAESAAGYWDLFHDLWSQFLEVCIGMYLLEKELGWVCLFPVVVVFCTSWIVKFITANLADRQVAFSRATQSRISTTKAVLDSMKNIKMMGLVERMKARIQGARTHEIEKYAAFYRLLLAFFTSSVALHLFCPAITLIFYAVQAQILGAKHVDTEMVFTSLAIIDIVASPANNVVGILPEVASFIETITPVSGQGPVSALPGAPTDKTAVKLDNVSIRPAATADLVLKNISTVWKRRDLVVISGSVGAGKTSFAKALLGELSQDSGVVQTAHRTVAYCAQAAWLVNGTAKEVICGPGHGYRTFDAAWYKRVVHACDLEEDFARGAGRRPDARAIFTREGLIILDDTLSALDASTQRHITNNLFGPKGLFKELGTTVVLITHTMQYLPLADHIIILDGKGGVAEQGTWNVLRTGTGYTSKVVLRHVTEEAQVPTRDRTETRDKVHQGLQKSDYVHRTTRTTGDFTLYNYYFSAIGVSRLLLLVVFLTLNAIFWMGESGGMYMWFYTGIYFLLTLGAFASVAAAIATVFLVIAPHSGNTLHHRLLRTVMHAPQTYFATTDTGITLNRFSSDIRMIDRSLPFALFQVFQAIFLLLSQCILLCIVQPFIIITLPFTILAVYLIQRVYLTTSRQLRAIDLEARALVNSSFLETLEGVATIRAFGWQQAFSRDNAQTLDLSLRPDYMLTCVQRWLDLVLDLIVPGLAICIIGLGVVLKGTTTGATRGKSSLLLTLLRLVELQGPGKVCVDGLDICDLSRSAMRARFIIVPQDPMLIKTDTVRQNLDIAATNLSEEEMSVSVSAAAILDLTMDSVPLSQGQEQLFSLSRALLMRRTRGRVVLLDEATSSVDAATDGLMQKISREEFGEYTVITVAHRLDTIMDSDVVLAMHGGKLVEAGPPSELVEREEYSGHCSSGTG</sequence>
<dbReference type="GO" id="GO:0005886">
    <property type="term" value="C:plasma membrane"/>
    <property type="evidence" value="ECO:0007669"/>
    <property type="project" value="UniProtKB-SubCell"/>
</dbReference>
<evidence type="ECO:0000256" key="8">
    <source>
        <dbReference type="ARBA" id="ARBA00023136"/>
    </source>
</evidence>
<reference evidence="13 14" key="1">
    <citation type="submission" date="2016-07" db="EMBL/GenBank/DDBJ databases">
        <title>Comparative genomics of the entomopathogenic fungus Beauveria bassiana.</title>
        <authorList>
            <person name="Valero Jimenez C.A."/>
            <person name="Zwaan B.J."/>
            <person name="Van Kan J.A."/>
            <person name="Takken W."/>
            <person name="Debets A.J."/>
            <person name="Schoustra S.E."/>
            <person name="Koenraadt C.J."/>
        </authorList>
    </citation>
    <scope>NUCLEOTIDE SEQUENCE [LARGE SCALE GENOMIC DNA]</scope>
    <source>
        <strain evidence="13 14">ARSEF 8028</strain>
    </source>
</reference>
<feature type="transmembrane region" description="Helical" evidence="10">
    <location>
        <begin position="654"/>
        <end position="679"/>
    </location>
</feature>
<keyword evidence="6" id="KW-0067">ATP-binding</keyword>
<feature type="region of interest" description="Disordered" evidence="9">
    <location>
        <begin position="1040"/>
        <end position="1060"/>
    </location>
</feature>
<accession>A0A2S7Y043</accession>
<feature type="transmembrane region" description="Helical" evidence="10">
    <location>
        <begin position="87"/>
        <end position="107"/>
    </location>
</feature>
<evidence type="ECO:0008006" key="15">
    <source>
        <dbReference type="Google" id="ProtNLM"/>
    </source>
</evidence>
<evidence type="ECO:0000256" key="3">
    <source>
        <dbReference type="ARBA" id="ARBA00022475"/>
    </source>
</evidence>
<dbReference type="PROSITE" id="PS50893">
    <property type="entry name" value="ABC_TRANSPORTER_2"/>
    <property type="match status" value="2"/>
</dbReference>
<dbReference type="GO" id="GO:0005524">
    <property type="term" value="F:ATP binding"/>
    <property type="evidence" value="ECO:0007669"/>
    <property type="project" value="UniProtKB-KW"/>
</dbReference>
<feature type="domain" description="ABC transporter" evidence="11">
    <location>
        <begin position="817"/>
        <end position="1058"/>
    </location>
</feature>
<evidence type="ECO:0000256" key="10">
    <source>
        <dbReference type="SAM" id="Phobius"/>
    </source>
</evidence>
<evidence type="ECO:0000256" key="2">
    <source>
        <dbReference type="ARBA" id="ARBA00022448"/>
    </source>
</evidence>
<evidence type="ECO:0000256" key="6">
    <source>
        <dbReference type="ARBA" id="ARBA00022840"/>
    </source>
</evidence>
<dbReference type="InterPro" id="IPR036640">
    <property type="entry name" value="ABC1_TM_sf"/>
</dbReference>
<evidence type="ECO:0000256" key="7">
    <source>
        <dbReference type="ARBA" id="ARBA00022989"/>
    </source>
</evidence>
<dbReference type="SUPFAM" id="SSF90123">
    <property type="entry name" value="ABC transporter transmembrane region"/>
    <property type="match status" value="2"/>
</dbReference>
<evidence type="ECO:0000259" key="12">
    <source>
        <dbReference type="PROSITE" id="PS50929"/>
    </source>
</evidence>
<gene>
    <name evidence="13" type="ORF">BB8028_0001g15970</name>
</gene>
<feature type="domain" description="ABC transmembrane type-1" evidence="12">
    <location>
        <begin position="618"/>
        <end position="859"/>
    </location>
</feature>
<comment type="subcellular location">
    <subcellularLocation>
        <location evidence="1">Cell membrane</location>
        <topology evidence="1">Multi-pass membrane protein</topology>
    </subcellularLocation>
</comment>
<feature type="domain" description="ABC transmembrane type-1" evidence="12">
    <location>
        <begin position="144"/>
        <end position="331"/>
    </location>
</feature>
<dbReference type="SMART" id="SM00382">
    <property type="entry name" value="AAA"/>
    <property type="match status" value="2"/>
</dbReference>
<evidence type="ECO:0000256" key="5">
    <source>
        <dbReference type="ARBA" id="ARBA00022741"/>
    </source>
</evidence>
<dbReference type="InterPro" id="IPR003439">
    <property type="entry name" value="ABC_transporter-like_ATP-bd"/>
</dbReference>
<evidence type="ECO:0000256" key="9">
    <source>
        <dbReference type="SAM" id="MobiDB-lite"/>
    </source>
</evidence>
<comment type="caution">
    <text evidence="13">The sequence shown here is derived from an EMBL/GenBank/DDBJ whole genome shotgun (WGS) entry which is preliminary data.</text>
</comment>
<feature type="domain" description="ABC transporter" evidence="11">
    <location>
        <begin position="358"/>
        <end position="570"/>
    </location>
</feature>
<dbReference type="EMBL" id="JRHA01000001">
    <property type="protein sequence ID" value="PQK09527.1"/>
    <property type="molecule type" value="Genomic_DNA"/>
</dbReference>
<dbReference type="OrthoDB" id="6500128at2759"/>
<keyword evidence="2" id="KW-0813">Transport</keyword>
<keyword evidence="4 10" id="KW-0812">Transmembrane</keyword>
<dbReference type="Proteomes" id="UP000237441">
    <property type="component" value="Unassembled WGS sequence"/>
</dbReference>
<feature type="transmembrane region" description="Helical" evidence="10">
    <location>
        <begin position="265"/>
        <end position="290"/>
    </location>
</feature>
<evidence type="ECO:0000256" key="4">
    <source>
        <dbReference type="ARBA" id="ARBA00022692"/>
    </source>
</evidence>
<keyword evidence="8 10" id="KW-0472">Membrane</keyword>
<feature type="transmembrane region" description="Helical" evidence="10">
    <location>
        <begin position="735"/>
        <end position="767"/>
    </location>
</feature>
<feature type="transmembrane region" description="Helical" evidence="10">
    <location>
        <begin position="839"/>
        <end position="859"/>
    </location>
</feature>
<dbReference type="AlphaFoldDB" id="A0A2S7Y043"/>
<dbReference type="CDD" id="cd18580">
    <property type="entry name" value="ABC_6TM_ABCC_D2"/>
    <property type="match status" value="1"/>
</dbReference>
<dbReference type="GO" id="GO:0016887">
    <property type="term" value="F:ATP hydrolysis activity"/>
    <property type="evidence" value="ECO:0007669"/>
    <property type="project" value="InterPro"/>
</dbReference>
<organism evidence="13 14">
    <name type="scientific">Beauveria bassiana</name>
    <name type="common">White muscardine disease fungus</name>
    <name type="synonym">Tritirachium shiotae</name>
    <dbReference type="NCBI Taxonomy" id="176275"/>
    <lineage>
        <taxon>Eukaryota</taxon>
        <taxon>Fungi</taxon>
        <taxon>Dikarya</taxon>
        <taxon>Ascomycota</taxon>
        <taxon>Pezizomycotina</taxon>
        <taxon>Sordariomycetes</taxon>
        <taxon>Hypocreomycetidae</taxon>
        <taxon>Hypocreales</taxon>
        <taxon>Cordycipitaceae</taxon>
        <taxon>Beauveria</taxon>
    </lineage>
</organism>
<feature type="transmembrane region" description="Helical" evidence="10">
    <location>
        <begin position="182"/>
        <end position="200"/>
    </location>
</feature>
<evidence type="ECO:0000259" key="11">
    <source>
        <dbReference type="PROSITE" id="PS50893"/>
    </source>
</evidence>